<organism evidence="1">
    <name type="scientific">Vibrio sp. 1F_97</name>
    <dbReference type="NCBI Taxonomy" id="1652827"/>
    <lineage>
        <taxon>Bacteria</taxon>
        <taxon>Pseudomonadati</taxon>
        <taxon>Pseudomonadota</taxon>
        <taxon>Gammaproteobacteria</taxon>
        <taxon>Vibrionales</taxon>
        <taxon>Vibrionaceae</taxon>
        <taxon>Vibrio</taxon>
    </lineage>
</organism>
<dbReference type="Pfam" id="PF14359">
    <property type="entry name" value="DUF4406"/>
    <property type="match status" value="1"/>
</dbReference>
<dbReference type="EMBL" id="KP795655">
    <property type="protein sequence ID" value="AKN39652.1"/>
    <property type="molecule type" value="Genomic_DNA"/>
</dbReference>
<accession>A0A0H3ZYJ7</accession>
<name>A0A0H3ZYJ7_9VIBR</name>
<dbReference type="Gene3D" id="3.40.50.10400">
    <property type="entry name" value="Hypothetical protein PA1492"/>
    <property type="match status" value="1"/>
</dbReference>
<protein>
    <recommendedName>
        <fullName evidence="2">Phage protein</fullName>
    </recommendedName>
</protein>
<proteinExistence type="predicted"/>
<sequence length="144" mass="16001">MKTKIYIAGPMSGLPEFNRPSFHLADTLLTKAGKVVLNPAMLPDGLSQPEYMDICCAMVRCADALFMLNDWERSEGAVAEYHLAKKLGKSIIFQNETDIPEAGERYCRQPKQIMVKVCQVYGSSHNYQSSIDGGTMVCECGAWK</sequence>
<evidence type="ECO:0008006" key="2">
    <source>
        <dbReference type="Google" id="ProtNLM"/>
    </source>
</evidence>
<dbReference type="SUPFAM" id="SSF52309">
    <property type="entry name" value="N-(deoxy)ribosyltransferase-like"/>
    <property type="match status" value="1"/>
</dbReference>
<dbReference type="AlphaFoldDB" id="A0A0H3ZYJ7"/>
<dbReference type="InterPro" id="IPR025518">
    <property type="entry name" value="DUF4406"/>
</dbReference>
<evidence type="ECO:0000313" key="1">
    <source>
        <dbReference type="EMBL" id="AKN39652.1"/>
    </source>
</evidence>
<reference evidence="1" key="1">
    <citation type="journal article" date="2015" name="MBio">
        <title>Eco-Evolutionary Dynamics of Episomes among Ecologically Cohesive Bacterial Populations.</title>
        <authorList>
            <person name="Xue H."/>
            <person name="Cordero O.X."/>
            <person name="Camas F.M."/>
            <person name="Trimble W."/>
            <person name="Meyer F."/>
            <person name="Guglielmini J."/>
            <person name="Rocha E.P."/>
            <person name="Polz M.F."/>
        </authorList>
    </citation>
    <scope>NUCLEOTIDE SEQUENCE</scope>
    <source>
        <strain evidence="1">1F_97</strain>
    </source>
</reference>